<comment type="caution">
    <text evidence="1">The sequence shown here is derived from an EMBL/GenBank/DDBJ whole genome shotgun (WGS) entry which is preliminary data.</text>
</comment>
<dbReference type="RefSeq" id="WP_114454253.1">
    <property type="nucleotide sequence ID" value="NZ_QPJC01000012.1"/>
</dbReference>
<dbReference type="EMBL" id="QPJC01000012">
    <property type="protein sequence ID" value="RCW40138.1"/>
    <property type="molecule type" value="Genomic_DNA"/>
</dbReference>
<protein>
    <recommendedName>
        <fullName evidence="3">Methyltransferase family protein</fullName>
    </recommendedName>
</protein>
<organism evidence="1 2">
    <name type="scientific">Halopolyspora algeriensis</name>
    <dbReference type="NCBI Taxonomy" id="1500506"/>
    <lineage>
        <taxon>Bacteria</taxon>
        <taxon>Bacillati</taxon>
        <taxon>Actinomycetota</taxon>
        <taxon>Actinomycetes</taxon>
        <taxon>Actinomycetes incertae sedis</taxon>
        <taxon>Halopolyspora</taxon>
    </lineage>
</organism>
<gene>
    <name evidence="1" type="ORF">DFQ14_11217</name>
</gene>
<dbReference type="AlphaFoldDB" id="A0A368VFW6"/>
<evidence type="ECO:0000313" key="2">
    <source>
        <dbReference type="Proteomes" id="UP000253495"/>
    </source>
</evidence>
<reference evidence="1 2" key="1">
    <citation type="submission" date="2018-07" db="EMBL/GenBank/DDBJ databases">
        <title>Genomic Encyclopedia of Type Strains, Phase III (KMG-III): the genomes of soil and plant-associated and newly described type strains.</title>
        <authorList>
            <person name="Whitman W."/>
        </authorList>
    </citation>
    <scope>NUCLEOTIDE SEQUENCE [LARGE SCALE GENOMIC DNA]</scope>
    <source>
        <strain evidence="1 2">CECT 8575</strain>
    </source>
</reference>
<proteinExistence type="predicted"/>
<dbReference type="OrthoDB" id="3286690at2"/>
<dbReference type="Proteomes" id="UP000253495">
    <property type="component" value="Unassembled WGS sequence"/>
</dbReference>
<evidence type="ECO:0008006" key="3">
    <source>
        <dbReference type="Google" id="ProtNLM"/>
    </source>
</evidence>
<name>A0A368VFW6_9ACTN</name>
<sequence length="75" mass="8299">MRRSRNAAAFTRWKAVSADRVLAPLVDERSQRAIRHSDENGFSADDHGALLRKAGFAEVGIVWQSGNDHVLVGVR</sequence>
<evidence type="ECO:0000313" key="1">
    <source>
        <dbReference type="EMBL" id="RCW40138.1"/>
    </source>
</evidence>
<keyword evidence="2" id="KW-1185">Reference proteome</keyword>
<accession>A0A368VFW6</accession>